<dbReference type="PANTHER" id="PTHR10815:SF5">
    <property type="entry name" value="METHYLATED-DNA--PROTEIN-CYSTEINE METHYLTRANSFERASE"/>
    <property type="match status" value="1"/>
</dbReference>
<dbReference type="EMBL" id="RBDY01000030">
    <property type="protein sequence ID" value="RKN15899.1"/>
    <property type="molecule type" value="Genomic_DNA"/>
</dbReference>
<evidence type="ECO:0000256" key="3">
    <source>
        <dbReference type="ARBA" id="ARBA00022603"/>
    </source>
</evidence>
<comment type="function">
    <text evidence="8">Involved in the cellular defense against the biological effects of O6-methylguanine (O6-MeG) and O4-methylthymine (O4-MeT) in DNA. Repairs the methylated nucleobase in DNA by stoichiometrically transferring the methyl group to a cysteine residue in the enzyme. This is a suicide reaction: the enzyme is irreversibly inactivated.</text>
</comment>
<comment type="caution">
    <text evidence="11">The sequence shown here is derived from an EMBL/GenBank/DDBJ whole genome shotgun (WGS) entry which is preliminary data.</text>
</comment>
<dbReference type="PANTHER" id="PTHR10815">
    <property type="entry name" value="METHYLATED-DNA--PROTEIN-CYSTEINE METHYLTRANSFERASE"/>
    <property type="match status" value="1"/>
</dbReference>
<feature type="domain" description="Methylguanine DNA methyltransferase ribonuclease-like" evidence="10">
    <location>
        <begin position="1"/>
        <end position="69"/>
    </location>
</feature>
<dbReference type="InterPro" id="IPR036388">
    <property type="entry name" value="WH-like_DNA-bd_sf"/>
</dbReference>
<comment type="catalytic activity">
    <reaction evidence="7 8">
        <text>a 6-O-methyl-2'-deoxyguanosine in DNA + L-cysteinyl-[protein] = S-methyl-L-cysteinyl-[protein] + a 2'-deoxyguanosine in DNA</text>
        <dbReference type="Rhea" id="RHEA:24000"/>
        <dbReference type="Rhea" id="RHEA-COMP:10131"/>
        <dbReference type="Rhea" id="RHEA-COMP:10132"/>
        <dbReference type="Rhea" id="RHEA-COMP:11367"/>
        <dbReference type="Rhea" id="RHEA-COMP:11368"/>
        <dbReference type="ChEBI" id="CHEBI:29950"/>
        <dbReference type="ChEBI" id="CHEBI:82612"/>
        <dbReference type="ChEBI" id="CHEBI:85445"/>
        <dbReference type="ChEBI" id="CHEBI:85448"/>
        <dbReference type="EC" id="2.1.1.63"/>
    </reaction>
</comment>
<organism evidence="11 14">
    <name type="scientific">Streptomyces radicis</name>
    <dbReference type="NCBI Taxonomy" id="1750517"/>
    <lineage>
        <taxon>Bacteria</taxon>
        <taxon>Bacillati</taxon>
        <taxon>Actinomycetota</taxon>
        <taxon>Actinomycetes</taxon>
        <taxon>Kitasatosporales</taxon>
        <taxon>Streptomycetaceae</taxon>
        <taxon>Streptomyces</taxon>
    </lineage>
</organism>
<sequence>MLYTTHPSPVGDLLIAGPTPEALAWLTLSGQKYAPEVAPDWARDDAAFRPVAEQFDAYFAGELTAFDIGFAPGGTPFRRRVWAAIDRVPYGTTVTYAQLTEQAGLEPRMARAVGGAVGHNPLSIVRPCHRVVGTNGSLTGYAGGLDRKRHLLTLEGVLLAA</sequence>
<evidence type="ECO:0000313" key="13">
    <source>
        <dbReference type="Proteomes" id="UP000268652"/>
    </source>
</evidence>
<keyword evidence="6 8" id="KW-0234">DNA repair</keyword>
<evidence type="ECO:0000313" key="11">
    <source>
        <dbReference type="EMBL" id="RKN06961.1"/>
    </source>
</evidence>
<reference evidence="13 14" key="1">
    <citation type="submission" date="2018-09" db="EMBL/GenBank/DDBJ databases">
        <title>Streptomyces sp. nov. DS1-2, an endophytic actinomycete isolated from roots of Dendrobium scabrilingue.</title>
        <authorList>
            <person name="Kuncharoen N."/>
            <person name="Kudo T."/>
            <person name="Ohkuma M."/>
            <person name="Yuki M."/>
            <person name="Tanasupawat S."/>
        </authorList>
    </citation>
    <scope>NUCLEOTIDE SEQUENCE [LARGE SCALE GENOMIC DNA]</scope>
    <source>
        <strain evidence="11 14">AZ1-7</strain>
        <strain evidence="12 13">DS1-2</strain>
    </source>
</reference>
<dbReference type="InterPro" id="IPR023546">
    <property type="entry name" value="MGMT"/>
</dbReference>
<protein>
    <recommendedName>
        <fullName evidence="8">Methylated-DNA--protein-cysteine methyltransferase</fullName>
        <ecNumber evidence="8">2.1.1.63</ecNumber>
    </recommendedName>
    <alternativeName>
        <fullName evidence="8">6-O-methylguanine-DNA methyltransferase</fullName>
        <shortName evidence="8">MGMT</shortName>
    </alternativeName>
    <alternativeName>
        <fullName evidence="8">O-6-methylguanine-DNA-alkyltransferase</fullName>
    </alternativeName>
</protein>
<dbReference type="GO" id="GO:0005737">
    <property type="term" value="C:cytoplasm"/>
    <property type="evidence" value="ECO:0007669"/>
    <property type="project" value="UniProtKB-SubCell"/>
</dbReference>
<dbReference type="InterPro" id="IPR008332">
    <property type="entry name" value="MethylG_MeTrfase_N"/>
</dbReference>
<evidence type="ECO:0000259" key="10">
    <source>
        <dbReference type="Pfam" id="PF02870"/>
    </source>
</evidence>
<keyword evidence="8" id="KW-0963">Cytoplasm</keyword>
<keyword evidence="13" id="KW-1185">Reference proteome</keyword>
<dbReference type="NCBIfam" id="TIGR00589">
    <property type="entry name" value="ogt"/>
    <property type="match status" value="1"/>
</dbReference>
<dbReference type="Pfam" id="PF02870">
    <property type="entry name" value="Methyltransf_1N"/>
    <property type="match status" value="1"/>
</dbReference>
<evidence type="ECO:0000256" key="1">
    <source>
        <dbReference type="ARBA" id="ARBA00001286"/>
    </source>
</evidence>
<dbReference type="OrthoDB" id="9802228at2"/>
<feature type="active site" description="Nucleophile; methyl group acceptor" evidence="8">
    <location>
        <position position="128"/>
    </location>
</feature>
<comment type="similarity">
    <text evidence="2 8">Belongs to the MGMT family.</text>
</comment>
<dbReference type="InterPro" id="IPR036631">
    <property type="entry name" value="MGMT_N_sf"/>
</dbReference>
<comment type="miscellaneous">
    <text evidence="8">This enzyme catalyzes only one turnover and therefore is not strictly catalytic. According to one definition, an enzyme is a biocatalyst that acts repeatedly and over many reaction cycles.</text>
</comment>
<dbReference type="Proteomes" id="UP000275024">
    <property type="component" value="Unassembled WGS sequence"/>
</dbReference>
<dbReference type="Gene3D" id="3.30.160.70">
    <property type="entry name" value="Methylated DNA-protein cysteine methyltransferase domain"/>
    <property type="match status" value="1"/>
</dbReference>
<evidence type="ECO:0000256" key="4">
    <source>
        <dbReference type="ARBA" id="ARBA00022679"/>
    </source>
</evidence>
<dbReference type="AlphaFoldDB" id="A0A3A9W117"/>
<gene>
    <name evidence="12" type="ORF">D7318_26930</name>
    <name evidence="11" type="ORF">D7319_19865</name>
</gene>
<dbReference type="Proteomes" id="UP000268652">
    <property type="component" value="Unassembled WGS sequence"/>
</dbReference>
<comment type="catalytic activity">
    <reaction evidence="1 8">
        <text>a 4-O-methyl-thymidine in DNA + L-cysteinyl-[protein] = a thymidine in DNA + S-methyl-L-cysteinyl-[protein]</text>
        <dbReference type="Rhea" id="RHEA:53428"/>
        <dbReference type="Rhea" id="RHEA-COMP:10131"/>
        <dbReference type="Rhea" id="RHEA-COMP:10132"/>
        <dbReference type="Rhea" id="RHEA-COMP:13555"/>
        <dbReference type="Rhea" id="RHEA-COMP:13556"/>
        <dbReference type="ChEBI" id="CHEBI:29950"/>
        <dbReference type="ChEBI" id="CHEBI:82612"/>
        <dbReference type="ChEBI" id="CHEBI:137386"/>
        <dbReference type="ChEBI" id="CHEBI:137387"/>
        <dbReference type="EC" id="2.1.1.63"/>
    </reaction>
</comment>
<keyword evidence="5 8" id="KW-0227">DNA damage</keyword>
<evidence type="ECO:0000259" key="9">
    <source>
        <dbReference type="Pfam" id="PF01035"/>
    </source>
</evidence>
<name>A0A3A9W117_9ACTN</name>
<evidence type="ECO:0000313" key="14">
    <source>
        <dbReference type="Proteomes" id="UP000275024"/>
    </source>
</evidence>
<dbReference type="Pfam" id="PF01035">
    <property type="entry name" value="DNA_binding_1"/>
    <property type="match status" value="1"/>
</dbReference>
<feature type="domain" description="Methylated-DNA-[protein]-cysteine S-methyltransferase DNA binding" evidence="9">
    <location>
        <begin position="76"/>
        <end position="157"/>
    </location>
</feature>
<dbReference type="SUPFAM" id="SSF46767">
    <property type="entry name" value="Methylated DNA-protein cysteine methyltransferase, C-terminal domain"/>
    <property type="match status" value="1"/>
</dbReference>
<dbReference type="InterPro" id="IPR014048">
    <property type="entry name" value="MethylDNA_cys_MeTrfase_DNA-bd"/>
</dbReference>
<keyword evidence="3 8" id="KW-0489">Methyltransferase</keyword>
<accession>A0A3A9W117</accession>
<dbReference type="CDD" id="cd06445">
    <property type="entry name" value="ATase"/>
    <property type="match status" value="1"/>
</dbReference>
<evidence type="ECO:0000256" key="6">
    <source>
        <dbReference type="ARBA" id="ARBA00023204"/>
    </source>
</evidence>
<keyword evidence="4 8" id="KW-0808">Transferase</keyword>
<dbReference type="Gene3D" id="1.10.10.10">
    <property type="entry name" value="Winged helix-like DNA-binding domain superfamily/Winged helix DNA-binding domain"/>
    <property type="match status" value="1"/>
</dbReference>
<evidence type="ECO:0000313" key="12">
    <source>
        <dbReference type="EMBL" id="RKN15899.1"/>
    </source>
</evidence>
<dbReference type="GO" id="GO:0006307">
    <property type="term" value="P:DNA alkylation repair"/>
    <property type="evidence" value="ECO:0007669"/>
    <property type="project" value="UniProtKB-UniRule"/>
</dbReference>
<dbReference type="SUPFAM" id="SSF53155">
    <property type="entry name" value="Methylated DNA-protein cysteine methyltransferase domain"/>
    <property type="match status" value="1"/>
</dbReference>
<dbReference type="EC" id="2.1.1.63" evidence="8"/>
<evidence type="ECO:0000256" key="2">
    <source>
        <dbReference type="ARBA" id="ARBA00008711"/>
    </source>
</evidence>
<dbReference type="HAMAP" id="MF_00772">
    <property type="entry name" value="OGT"/>
    <property type="match status" value="1"/>
</dbReference>
<dbReference type="GO" id="GO:0003908">
    <property type="term" value="F:methylated-DNA-[protein]-cysteine S-methyltransferase activity"/>
    <property type="evidence" value="ECO:0007669"/>
    <property type="project" value="UniProtKB-UniRule"/>
</dbReference>
<dbReference type="EMBL" id="RBDX01000017">
    <property type="protein sequence ID" value="RKN06961.1"/>
    <property type="molecule type" value="Genomic_DNA"/>
</dbReference>
<dbReference type="RefSeq" id="WP_120699820.1">
    <property type="nucleotide sequence ID" value="NZ_RBDX01000017.1"/>
</dbReference>
<evidence type="ECO:0000256" key="7">
    <source>
        <dbReference type="ARBA" id="ARBA00049348"/>
    </source>
</evidence>
<comment type="subcellular location">
    <subcellularLocation>
        <location evidence="8">Cytoplasm</location>
    </subcellularLocation>
</comment>
<evidence type="ECO:0000256" key="5">
    <source>
        <dbReference type="ARBA" id="ARBA00022763"/>
    </source>
</evidence>
<dbReference type="InterPro" id="IPR036217">
    <property type="entry name" value="MethylDNA_cys_MeTrfase_DNAb"/>
</dbReference>
<proteinExistence type="inferred from homology"/>
<dbReference type="GO" id="GO:0032259">
    <property type="term" value="P:methylation"/>
    <property type="evidence" value="ECO:0007669"/>
    <property type="project" value="UniProtKB-KW"/>
</dbReference>
<evidence type="ECO:0000256" key="8">
    <source>
        <dbReference type="HAMAP-Rule" id="MF_00772"/>
    </source>
</evidence>
<dbReference type="FunFam" id="1.10.10.10:FF:000214">
    <property type="entry name" value="Methylated-DNA--protein-cysteine methyltransferase"/>
    <property type="match status" value="1"/>
</dbReference>